<dbReference type="PANTHER" id="PTHR43649:SF14">
    <property type="entry name" value="BLR3389 PROTEIN"/>
    <property type="match status" value="1"/>
</dbReference>
<organism evidence="4 5">
    <name type="scientific">Neogemmobacter tilapiae</name>
    <dbReference type="NCBI Taxonomy" id="875041"/>
    <lineage>
        <taxon>Bacteria</taxon>
        <taxon>Pseudomonadati</taxon>
        <taxon>Pseudomonadota</taxon>
        <taxon>Alphaproteobacteria</taxon>
        <taxon>Rhodobacterales</taxon>
        <taxon>Paracoccaceae</taxon>
        <taxon>Neogemmobacter</taxon>
    </lineage>
</organism>
<dbReference type="Gene3D" id="3.40.190.10">
    <property type="entry name" value="Periplasmic binding protein-like II"/>
    <property type="match status" value="1"/>
</dbReference>
<evidence type="ECO:0000313" key="5">
    <source>
        <dbReference type="Proteomes" id="UP000638981"/>
    </source>
</evidence>
<evidence type="ECO:0000256" key="2">
    <source>
        <dbReference type="ARBA" id="ARBA00008520"/>
    </source>
</evidence>
<dbReference type="InterPro" id="IPR006059">
    <property type="entry name" value="SBP"/>
</dbReference>
<evidence type="ECO:0000256" key="3">
    <source>
        <dbReference type="SAM" id="SignalP"/>
    </source>
</evidence>
<feature type="chain" id="PRO_5037989644" evidence="3">
    <location>
        <begin position="23"/>
        <end position="425"/>
    </location>
</feature>
<accession>A0A918TWD0</accession>
<dbReference type="RefSeq" id="WP_189412988.1">
    <property type="nucleotide sequence ID" value="NZ_BMYJ01000012.1"/>
</dbReference>
<comment type="subcellular location">
    <subcellularLocation>
        <location evidence="1">Periplasm</location>
    </subcellularLocation>
</comment>
<comment type="caution">
    <text evidence="4">The sequence shown here is derived from an EMBL/GenBank/DDBJ whole genome shotgun (WGS) entry which is preliminary data.</text>
</comment>
<evidence type="ECO:0000313" key="4">
    <source>
        <dbReference type="EMBL" id="GHC65231.1"/>
    </source>
</evidence>
<reference evidence="4" key="1">
    <citation type="journal article" date="2014" name="Int. J. Syst. Evol. Microbiol.">
        <title>Complete genome sequence of Corynebacterium casei LMG S-19264T (=DSM 44701T), isolated from a smear-ripened cheese.</title>
        <authorList>
            <consortium name="US DOE Joint Genome Institute (JGI-PGF)"/>
            <person name="Walter F."/>
            <person name="Albersmeier A."/>
            <person name="Kalinowski J."/>
            <person name="Ruckert C."/>
        </authorList>
    </citation>
    <scope>NUCLEOTIDE SEQUENCE</scope>
    <source>
        <strain evidence="4">KCTC 23310</strain>
    </source>
</reference>
<keyword evidence="5" id="KW-1185">Reference proteome</keyword>
<reference evidence="4" key="2">
    <citation type="submission" date="2020-09" db="EMBL/GenBank/DDBJ databases">
        <authorList>
            <person name="Sun Q."/>
            <person name="Kim S."/>
        </authorList>
    </citation>
    <scope>NUCLEOTIDE SEQUENCE</scope>
    <source>
        <strain evidence="4">KCTC 23310</strain>
    </source>
</reference>
<gene>
    <name evidence="4" type="ORF">GCM10007315_32240</name>
</gene>
<dbReference type="Pfam" id="PF13416">
    <property type="entry name" value="SBP_bac_8"/>
    <property type="match status" value="1"/>
</dbReference>
<comment type="similarity">
    <text evidence="2">Belongs to the bacterial solute-binding protein 1 family.</text>
</comment>
<dbReference type="AlphaFoldDB" id="A0A918TWD0"/>
<feature type="signal peptide" evidence="3">
    <location>
        <begin position="1"/>
        <end position="22"/>
    </location>
</feature>
<protein>
    <submittedName>
        <fullName evidence="4">ABC transporter substrate-binding protein</fullName>
    </submittedName>
</protein>
<dbReference type="Proteomes" id="UP000638981">
    <property type="component" value="Unassembled WGS sequence"/>
</dbReference>
<dbReference type="InterPro" id="IPR050490">
    <property type="entry name" value="Bact_solute-bd_prot1"/>
</dbReference>
<dbReference type="GO" id="GO:0042597">
    <property type="term" value="C:periplasmic space"/>
    <property type="evidence" value="ECO:0007669"/>
    <property type="project" value="UniProtKB-SubCell"/>
</dbReference>
<dbReference type="SUPFAM" id="SSF53850">
    <property type="entry name" value="Periplasmic binding protein-like II"/>
    <property type="match status" value="1"/>
</dbReference>
<sequence>MKFKSLAAGLLTSVMLVTGAQAQEIQLEWWDFLGGGDGVRMKTLIEEFNAEHAGKIKINATTLEWGTPFYTKVQTSAAVGEGPDLMTYHLSRLPLGVEGGALSELTTEELAAAGLASGDFGAANWQAAQVDGKTYAVPFDIHAIVLYYNKDILGKAGLLDANGLPTGLDGVENFTAALAKVKEAGAEQGVSFQSAGDGTNWRIFYSLLGQQGGTFLDADGQFLSGDNLDKAATAVQTMADWVSGGYALSNVEYPASVAAFTGGKAAFHINGVWEVPTMTDLHAKGELFEWGAIELPMFFTQKATWADSHAFAIPANPNGDDPATRAAALQAIAWMNKHSTFWATAGHIPAYNAARETEEFKTMQPNATYSVLADNSVFDPSSPLAGVASPTYAAIGNFVFPAISGEMTAQEAVEGMRDDLQSQAY</sequence>
<dbReference type="PANTHER" id="PTHR43649">
    <property type="entry name" value="ARABINOSE-BINDING PROTEIN-RELATED"/>
    <property type="match status" value="1"/>
</dbReference>
<proteinExistence type="inferred from homology"/>
<name>A0A918TWD0_9RHOB</name>
<dbReference type="EMBL" id="BMYJ01000012">
    <property type="protein sequence ID" value="GHC65231.1"/>
    <property type="molecule type" value="Genomic_DNA"/>
</dbReference>
<keyword evidence="3" id="KW-0732">Signal</keyword>
<evidence type="ECO:0000256" key="1">
    <source>
        <dbReference type="ARBA" id="ARBA00004418"/>
    </source>
</evidence>